<organism evidence="1 2">
    <name type="scientific">Microbotryum silenes-dioicae</name>
    <dbReference type="NCBI Taxonomy" id="796604"/>
    <lineage>
        <taxon>Eukaryota</taxon>
        <taxon>Fungi</taxon>
        <taxon>Dikarya</taxon>
        <taxon>Basidiomycota</taxon>
        <taxon>Pucciniomycotina</taxon>
        <taxon>Microbotryomycetes</taxon>
        <taxon>Microbotryales</taxon>
        <taxon>Microbotryaceae</taxon>
        <taxon>Microbotryum</taxon>
    </lineage>
</organism>
<evidence type="ECO:0000313" key="1">
    <source>
        <dbReference type="EMBL" id="SGY55285.1"/>
    </source>
</evidence>
<sequence>MENYQAKIPFNTSSSNVNPRVASSPPRKNCASPSFSLLLFTPYLPHLIPSPPRACDIRSGRRGSSATNTGYRNACRTQHSYEFEDSLQHDLFECQLSSCFFNIRLWLGESRLTIPWQILNGSVRCGDHRVGRGSEAMRSRYSQGIACTNCSGCVKCGSPNRGRSSTARFGGVIVVVAGDPKQCVPVIPKSSSTQIVNFVDAPGGTGKTFLEETVLARIRSEGTVRRAPYYGPQALEIEIART</sequence>
<name>A0A2X0MSU3_9BASI</name>
<reference evidence="1 2" key="1">
    <citation type="submission" date="2016-11" db="EMBL/GenBank/DDBJ databases">
        <authorList>
            <person name="Jaros S."/>
            <person name="Januszkiewicz K."/>
            <person name="Wedrychowicz H."/>
        </authorList>
    </citation>
    <scope>NUCLEOTIDE SEQUENCE [LARGE SCALE GENOMIC DNA]</scope>
</reference>
<keyword evidence="2" id="KW-1185">Reference proteome</keyword>
<gene>
    <name evidence="1" type="primary">BQ5605_C006g03998</name>
    <name evidence="1" type="ORF">BQ5605_C006G03998</name>
</gene>
<dbReference type="Proteomes" id="UP000249464">
    <property type="component" value="Unassembled WGS sequence"/>
</dbReference>
<protein>
    <submittedName>
        <fullName evidence="1">BQ5605_C006g03998 protein</fullName>
    </submittedName>
</protein>
<dbReference type="EMBL" id="FQNC01000044">
    <property type="protein sequence ID" value="SGY55285.1"/>
    <property type="molecule type" value="Genomic_DNA"/>
</dbReference>
<evidence type="ECO:0000313" key="2">
    <source>
        <dbReference type="Proteomes" id="UP000249464"/>
    </source>
</evidence>
<dbReference type="AlphaFoldDB" id="A0A2X0MSU3"/>
<accession>A0A2X0MSU3</accession>
<proteinExistence type="predicted"/>